<dbReference type="Pfam" id="PF06153">
    <property type="entry name" value="CdAMP_rec"/>
    <property type="match status" value="1"/>
</dbReference>
<keyword evidence="2" id="KW-1185">Reference proteome</keyword>
<accession>W4QIH5</accession>
<dbReference type="PANTHER" id="PTHR38456">
    <property type="entry name" value="CYCLIC DI-AMP RECEPTOR A"/>
    <property type="match status" value="1"/>
</dbReference>
<reference evidence="1" key="1">
    <citation type="journal article" date="2014" name="Genome Announc.">
        <title>Draft Genome Sequences of Three Alkaliphilic Bacillus Strains, Bacillus wakoensis JCM 9140T, Bacillus akibai JCM 9157T, and Bacillus hemicellulosilyticus JCM 9152T.</title>
        <authorList>
            <person name="Yuki M."/>
            <person name="Oshima K."/>
            <person name="Suda W."/>
            <person name="Oshida Y."/>
            <person name="Kitamura K."/>
            <person name="Iida T."/>
            <person name="Hattori M."/>
            <person name="Ohkuma M."/>
        </authorList>
    </citation>
    <scope>NUCLEOTIDE SEQUENCE [LARGE SCALE GENOMIC DNA]</scope>
    <source>
        <strain evidence="1">JCM 9152</strain>
    </source>
</reference>
<dbReference type="EMBL" id="BAUU01000016">
    <property type="protein sequence ID" value="GAE31149.1"/>
    <property type="molecule type" value="Genomic_DNA"/>
</dbReference>
<dbReference type="Gene3D" id="3.30.70.120">
    <property type="match status" value="1"/>
</dbReference>
<organism evidence="1 2">
    <name type="scientific">Halalkalibacter hemicellulosilyticusJCM 9152</name>
    <dbReference type="NCBI Taxonomy" id="1236971"/>
    <lineage>
        <taxon>Bacteria</taxon>
        <taxon>Bacillati</taxon>
        <taxon>Bacillota</taxon>
        <taxon>Bacilli</taxon>
        <taxon>Bacillales</taxon>
        <taxon>Bacillaceae</taxon>
        <taxon>Halalkalibacter</taxon>
    </lineage>
</organism>
<dbReference type="InterPro" id="IPR010375">
    <property type="entry name" value="CdAMP_rec"/>
</dbReference>
<evidence type="ECO:0008006" key="3">
    <source>
        <dbReference type="Google" id="ProtNLM"/>
    </source>
</evidence>
<dbReference type="InterPro" id="IPR011322">
    <property type="entry name" value="N-reg_PII-like_a/b"/>
</dbReference>
<dbReference type="InterPro" id="IPR015867">
    <property type="entry name" value="N-reg_PII/ATP_PRibTrfase_C"/>
</dbReference>
<dbReference type="OrthoDB" id="9794275at2"/>
<dbReference type="PANTHER" id="PTHR38456:SF1">
    <property type="entry name" value="CYCLIC DI-AMP RECEPTOR A"/>
    <property type="match status" value="1"/>
</dbReference>
<dbReference type="SUPFAM" id="SSF54913">
    <property type="entry name" value="GlnB-like"/>
    <property type="match status" value="1"/>
</dbReference>
<dbReference type="STRING" id="1236971.JCM9152_2596"/>
<comment type="caution">
    <text evidence="1">The sequence shown here is derived from an EMBL/GenBank/DDBJ whole genome shotgun (WGS) entry which is preliminary data.</text>
</comment>
<gene>
    <name evidence="1" type="ORF">JCM9152_2596</name>
</gene>
<evidence type="ECO:0000313" key="1">
    <source>
        <dbReference type="EMBL" id="GAE31149.1"/>
    </source>
</evidence>
<evidence type="ECO:0000313" key="2">
    <source>
        <dbReference type="Proteomes" id="UP000018895"/>
    </source>
</evidence>
<sequence length="100" mass="11664">MKLLVCIIDNFYRDEVEKQLKQKDYRMTELASSGGFWRKGNTTFLFGVEEQDVSILKESIKEACLDLEKKKQRKSKQAHRFTSFLVDVKDSAPFLAANQR</sequence>
<proteinExistence type="predicted"/>
<dbReference type="AlphaFoldDB" id="W4QIH5"/>
<protein>
    <recommendedName>
        <fullName evidence="3">Nitrogen regulatory protein P-II</fullName>
    </recommendedName>
</protein>
<dbReference type="RefSeq" id="WP_035344408.1">
    <property type="nucleotide sequence ID" value="NZ_BAUU01000016.1"/>
</dbReference>
<name>W4QIH5_9BACI</name>
<dbReference type="Proteomes" id="UP000018895">
    <property type="component" value="Unassembled WGS sequence"/>
</dbReference>